<dbReference type="Gene3D" id="2.160.20.120">
    <property type="match status" value="1"/>
</dbReference>
<evidence type="ECO:0000256" key="2">
    <source>
        <dbReference type="SAM" id="SignalP"/>
    </source>
</evidence>
<evidence type="ECO:0000313" key="5">
    <source>
        <dbReference type="Proteomes" id="UP000270620"/>
    </source>
</evidence>
<reference evidence="4 5" key="1">
    <citation type="submission" date="2018-12" db="EMBL/GenBank/DDBJ databases">
        <title>Mangrovimonas spongiae sp. nov., a novel member of the genus Mangrovimonas isolated from marine sponge.</title>
        <authorList>
            <person name="Zhuang L."/>
            <person name="Luo L."/>
        </authorList>
    </citation>
    <scope>NUCLEOTIDE SEQUENCE [LARGE SCALE GENOMIC DNA]</scope>
    <source>
        <strain evidence="4 5">HN-E26</strain>
    </source>
</reference>
<dbReference type="InterPro" id="IPR021255">
    <property type="entry name" value="DUF2807"/>
</dbReference>
<proteinExistence type="predicted"/>
<protein>
    <submittedName>
        <fullName evidence="4">DUF2807 domain-containing protein</fullName>
    </submittedName>
</protein>
<dbReference type="EMBL" id="RWBG01000004">
    <property type="protein sequence ID" value="RSK39120.1"/>
    <property type="molecule type" value="Genomic_DNA"/>
</dbReference>
<keyword evidence="5" id="KW-1185">Reference proteome</keyword>
<gene>
    <name evidence="4" type="ORF">EJA19_09260</name>
</gene>
<comment type="caution">
    <text evidence="4">The sequence shown here is derived from an EMBL/GenBank/DDBJ whole genome shotgun (WGS) entry which is preliminary data.</text>
</comment>
<sequence length="239" mass="25305">MSTLTKIIVSSILAIFLSSCVFENFGVNGNGNVVSKERTINGNFNEIKISRGLDVYLTQANTTSVKVQADENLHDIIKTEVKDNVLKIYAEENIASSAAKKVMVSFNKLSKIESSSGSDVFSNNTIQSKELELSATSGSDMELSIETETLICDTSSGADMELSGKTQSLIAKASSGSEIDTENLSSETAQVKASSGAGISVNTSKKITASASSGGDITYYGNPEIVEKSDNVSGSIRKR</sequence>
<feature type="signal peptide" evidence="2">
    <location>
        <begin position="1"/>
        <end position="23"/>
    </location>
</feature>
<evidence type="ECO:0000313" key="4">
    <source>
        <dbReference type="EMBL" id="RSK39120.1"/>
    </source>
</evidence>
<dbReference type="PROSITE" id="PS51257">
    <property type="entry name" value="PROKAR_LIPOPROTEIN"/>
    <property type="match status" value="1"/>
</dbReference>
<dbReference type="RefSeq" id="WP_125468094.1">
    <property type="nucleotide sequence ID" value="NZ_RWBG01000004.1"/>
</dbReference>
<feature type="chain" id="PRO_5018725471" evidence="2">
    <location>
        <begin position="24"/>
        <end position="239"/>
    </location>
</feature>
<keyword evidence="2" id="KW-0732">Signal</keyword>
<dbReference type="AlphaFoldDB" id="A0A3R9MRR9"/>
<accession>A0A3R9MRR9</accession>
<feature type="domain" description="Putative auto-transporter adhesin head GIN" evidence="3">
    <location>
        <begin position="43"/>
        <end position="223"/>
    </location>
</feature>
<evidence type="ECO:0000259" key="3">
    <source>
        <dbReference type="Pfam" id="PF10988"/>
    </source>
</evidence>
<feature type="region of interest" description="Disordered" evidence="1">
    <location>
        <begin position="209"/>
        <end position="239"/>
    </location>
</feature>
<organism evidence="4 5">
    <name type="scientific">Mangrovimonas spongiae</name>
    <dbReference type="NCBI Taxonomy" id="2494697"/>
    <lineage>
        <taxon>Bacteria</taxon>
        <taxon>Pseudomonadati</taxon>
        <taxon>Bacteroidota</taxon>
        <taxon>Flavobacteriia</taxon>
        <taxon>Flavobacteriales</taxon>
        <taxon>Flavobacteriaceae</taxon>
        <taxon>Mangrovimonas</taxon>
    </lineage>
</organism>
<dbReference type="OrthoDB" id="942536at2"/>
<dbReference type="Pfam" id="PF10988">
    <property type="entry name" value="DUF2807"/>
    <property type="match status" value="1"/>
</dbReference>
<name>A0A3R9MRR9_9FLAO</name>
<dbReference type="Proteomes" id="UP000270620">
    <property type="component" value="Unassembled WGS sequence"/>
</dbReference>
<evidence type="ECO:0000256" key="1">
    <source>
        <dbReference type="SAM" id="MobiDB-lite"/>
    </source>
</evidence>